<dbReference type="FunFam" id="3.90.550.10:FF:000003">
    <property type="entry name" value="2-C-methyl-D-erythritol 4-phosphate cytidylyltransferase"/>
    <property type="match status" value="1"/>
</dbReference>
<keyword evidence="2 3" id="KW-0548">Nucleotidyltransferase</keyword>
<comment type="pathway">
    <text evidence="3">Isoprenoid biosynthesis; isopentenyl diphosphate biosynthesis via DXP pathway; isopentenyl diphosphate from 1-deoxy-D-xylulose 5-phosphate: step 2/6.</text>
</comment>
<dbReference type="NCBIfam" id="TIGR00453">
    <property type="entry name" value="ispD"/>
    <property type="match status" value="1"/>
</dbReference>
<dbReference type="InterPro" id="IPR029044">
    <property type="entry name" value="Nucleotide-diphossugar_trans"/>
</dbReference>
<dbReference type="EC" id="2.7.7.60" evidence="3"/>
<sequence>MNPVIRGPLYAVVPAAGVGQRMKAGIPKQYLTLAGKTITEHTLQRLLSFAPIESVVVAVSADDPWWPTLPVATHRRIHAVTGGESRADSVRNAVAQVLMDGGEDAWVLVHDMARPLVRLSDIQSLLAATTEQGAILGLPVVDTIKQAGADQRIEKTLDREFVWRALTPQLFPAAALYEALSGDLAAVTDEASAMERQGWRPALVAGHSDNIKITVPEDLPLARFYLARQFEEQGGL</sequence>
<comment type="function">
    <text evidence="3">Catalyzes the formation of 4-diphosphocytidyl-2-C-methyl-D-erythritol from CTP and 2-C-methyl-D-erythritol 4-phosphate (MEP).</text>
</comment>
<evidence type="ECO:0000256" key="3">
    <source>
        <dbReference type="HAMAP-Rule" id="MF_00108"/>
    </source>
</evidence>
<dbReference type="RefSeq" id="WP_081939667.1">
    <property type="nucleotide sequence ID" value="NZ_ARXV01000003.1"/>
</dbReference>
<organism evidence="4 5">
    <name type="scientific">Alcanivorax nanhaiticus</name>
    <dbReference type="NCBI Taxonomy" id="1177154"/>
    <lineage>
        <taxon>Bacteria</taxon>
        <taxon>Pseudomonadati</taxon>
        <taxon>Pseudomonadota</taxon>
        <taxon>Gammaproteobacteria</taxon>
        <taxon>Oceanospirillales</taxon>
        <taxon>Alcanivoracaceae</taxon>
        <taxon>Alcanivorax</taxon>
    </lineage>
</organism>
<dbReference type="InterPro" id="IPR034683">
    <property type="entry name" value="IspD/TarI"/>
</dbReference>
<gene>
    <name evidence="3" type="primary">ispD</name>
    <name evidence="4" type="ORF">Y5S_00892</name>
</gene>
<dbReference type="EMBL" id="ARXV01000003">
    <property type="protein sequence ID" value="KGD65668.1"/>
    <property type="molecule type" value="Genomic_DNA"/>
</dbReference>
<comment type="similarity">
    <text evidence="3">Belongs to the IspD/TarI cytidylyltransferase family. IspD subfamily.</text>
</comment>
<feature type="site" description="Transition state stabilizer" evidence="3">
    <location>
        <position position="21"/>
    </location>
</feature>
<name>A0A095TTG1_9GAMM</name>
<dbReference type="PANTHER" id="PTHR32125">
    <property type="entry name" value="2-C-METHYL-D-ERYTHRITOL 4-PHOSPHATE CYTIDYLYLTRANSFERASE, CHLOROPLASTIC"/>
    <property type="match status" value="1"/>
</dbReference>
<dbReference type="STRING" id="1177154.Y5S_00892"/>
<evidence type="ECO:0000313" key="4">
    <source>
        <dbReference type="EMBL" id="KGD65668.1"/>
    </source>
</evidence>
<keyword evidence="5" id="KW-1185">Reference proteome</keyword>
<evidence type="ECO:0000256" key="2">
    <source>
        <dbReference type="ARBA" id="ARBA00022695"/>
    </source>
</evidence>
<dbReference type="CDD" id="cd02516">
    <property type="entry name" value="CDP-ME_synthetase"/>
    <property type="match status" value="1"/>
</dbReference>
<dbReference type="Proteomes" id="UP000029444">
    <property type="component" value="Unassembled WGS sequence"/>
</dbReference>
<dbReference type="UniPathway" id="UPA00056">
    <property type="reaction ID" value="UER00093"/>
</dbReference>
<proteinExistence type="inferred from homology"/>
<dbReference type="eggNOG" id="COG1211">
    <property type="taxonomic scope" value="Bacteria"/>
</dbReference>
<dbReference type="AlphaFoldDB" id="A0A095TTG1"/>
<reference evidence="4 5" key="1">
    <citation type="submission" date="2012-09" db="EMBL/GenBank/DDBJ databases">
        <title>Genome Sequence of alkane-degrading Bacterium Alcanivorax sp. 19-m-6.</title>
        <authorList>
            <person name="Lai Q."/>
            <person name="Shao Z."/>
        </authorList>
    </citation>
    <scope>NUCLEOTIDE SEQUENCE [LARGE SCALE GENOMIC DNA]</scope>
    <source>
        <strain evidence="4 5">19-m-6</strain>
    </source>
</reference>
<dbReference type="GO" id="GO:0050518">
    <property type="term" value="F:2-C-methyl-D-erythritol 4-phosphate cytidylyltransferase activity"/>
    <property type="evidence" value="ECO:0007669"/>
    <property type="project" value="UniProtKB-UniRule"/>
</dbReference>
<dbReference type="PANTHER" id="PTHR32125:SF4">
    <property type="entry name" value="2-C-METHYL-D-ERYTHRITOL 4-PHOSPHATE CYTIDYLYLTRANSFERASE, CHLOROPLASTIC"/>
    <property type="match status" value="1"/>
</dbReference>
<feature type="site" description="Transition state stabilizer" evidence="3">
    <location>
        <position position="28"/>
    </location>
</feature>
<dbReference type="Gene3D" id="3.90.550.10">
    <property type="entry name" value="Spore Coat Polysaccharide Biosynthesis Protein SpsA, Chain A"/>
    <property type="match status" value="1"/>
</dbReference>
<dbReference type="SUPFAM" id="SSF53448">
    <property type="entry name" value="Nucleotide-diphospho-sugar transferases"/>
    <property type="match status" value="1"/>
</dbReference>
<comment type="caution">
    <text evidence="4">The sequence shown here is derived from an EMBL/GenBank/DDBJ whole genome shotgun (WGS) entry which is preliminary data.</text>
</comment>
<protein>
    <recommendedName>
        <fullName evidence="3">2-C-methyl-D-erythritol 4-phosphate cytidylyltransferase</fullName>
        <ecNumber evidence="3">2.7.7.60</ecNumber>
    </recommendedName>
    <alternativeName>
        <fullName evidence="3">4-diphosphocytidyl-2C-methyl-D-erythritol synthase</fullName>
    </alternativeName>
    <alternativeName>
        <fullName evidence="3">MEP cytidylyltransferase</fullName>
        <shortName evidence="3">MCT</shortName>
    </alternativeName>
</protein>
<feature type="site" description="Positions MEP for the nucleophilic attack" evidence="3">
    <location>
        <position position="159"/>
    </location>
</feature>
<comment type="catalytic activity">
    <reaction evidence="3">
        <text>2-C-methyl-D-erythritol 4-phosphate + CTP + H(+) = 4-CDP-2-C-methyl-D-erythritol + diphosphate</text>
        <dbReference type="Rhea" id="RHEA:13429"/>
        <dbReference type="ChEBI" id="CHEBI:15378"/>
        <dbReference type="ChEBI" id="CHEBI:33019"/>
        <dbReference type="ChEBI" id="CHEBI:37563"/>
        <dbReference type="ChEBI" id="CHEBI:57823"/>
        <dbReference type="ChEBI" id="CHEBI:58262"/>
        <dbReference type="EC" id="2.7.7.60"/>
    </reaction>
</comment>
<keyword evidence="3" id="KW-0414">Isoprene biosynthesis</keyword>
<dbReference type="InterPro" id="IPR050088">
    <property type="entry name" value="IspD/TarI_cytidylyltransf_bact"/>
</dbReference>
<dbReference type="InterPro" id="IPR001228">
    <property type="entry name" value="IspD"/>
</dbReference>
<dbReference type="OrthoDB" id="9806837at2"/>
<accession>A0A095TTG1</accession>
<keyword evidence="1 3" id="KW-0808">Transferase</keyword>
<evidence type="ECO:0000313" key="5">
    <source>
        <dbReference type="Proteomes" id="UP000029444"/>
    </source>
</evidence>
<evidence type="ECO:0000256" key="1">
    <source>
        <dbReference type="ARBA" id="ARBA00022679"/>
    </source>
</evidence>
<feature type="site" description="Positions MEP for the nucleophilic attack" evidence="3">
    <location>
        <position position="212"/>
    </location>
</feature>
<dbReference type="PATRIC" id="fig|1177154.3.peg.901"/>
<dbReference type="HAMAP" id="MF_00108">
    <property type="entry name" value="IspD"/>
    <property type="match status" value="1"/>
</dbReference>
<dbReference type="GO" id="GO:0019288">
    <property type="term" value="P:isopentenyl diphosphate biosynthetic process, methylerythritol 4-phosphate pathway"/>
    <property type="evidence" value="ECO:0007669"/>
    <property type="project" value="UniProtKB-UniRule"/>
</dbReference>
<dbReference type="Pfam" id="PF01128">
    <property type="entry name" value="IspD"/>
    <property type="match status" value="1"/>
</dbReference>